<protein>
    <submittedName>
        <fullName evidence="1">Uncharacterized protein</fullName>
    </submittedName>
</protein>
<proteinExistence type="predicted"/>
<dbReference type="AlphaFoldDB" id="C7LP30"/>
<dbReference type="STRING" id="525897.Dbac_3272"/>
<dbReference type="KEGG" id="dba:Dbac_3272"/>
<reference evidence="1 2" key="1">
    <citation type="journal article" date="2009" name="Stand. Genomic Sci.">
        <title>Complete genome sequence of Desulfomicrobium baculatum type strain (X).</title>
        <authorList>
            <person name="Copeland A."/>
            <person name="Spring S."/>
            <person name="Goker M."/>
            <person name="Schneider S."/>
            <person name="Lapidus A."/>
            <person name="Del Rio T.G."/>
            <person name="Tice H."/>
            <person name="Cheng J.F."/>
            <person name="Chen F."/>
            <person name="Nolan M."/>
            <person name="Bruce D."/>
            <person name="Goodwin L."/>
            <person name="Pitluck S."/>
            <person name="Ivanova N."/>
            <person name="Mavrommatis K."/>
            <person name="Ovchinnikova G."/>
            <person name="Pati A."/>
            <person name="Chen A."/>
            <person name="Palaniappan K."/>
            <person name="Land M."/>
            <person name="Hauser L."/>
            <person name="Chang Y.J."/>
            <person name="Jeffries C.C."/>
            <person name="Meincke L."/>
            <person name="Sims D."/>
            <person name="Brettin T."/>
            <person name="Detter J.C."/>
            <person name="Han C."/>
            <person name="Chain P."/>
            <person name="Bristow J."/>
            <person name="Eisen J.A."/>
            <person name="Markowitz V."/>
            <person name="Hugenholtz P."/>
            <person name="Kyrpides N.C."/>
            <person name="Klenk H.P."/>
            <person name="Lucas S."/>
        </authorList>
    </citation>
    <scope>NUCLEOTIDE SEQUENCE [LARGE SCALE GENOMIC DNA]</scope>
    <source>
        <strain evidence="2">DSM 4028 / VKM B-1378 / X</strain>
    </source>
</reference>
<accession>C7LP30</accession>
<keyword evidence="2" id="KW-1185">Reference proteome</keyword>
<dbReference type="SUPFAM" id="SSF81593">
    <property type="entry name" value="Nucleotidyltransferase substrate binding subunit/domain"/>
    <property type="match status" value="1"/>
</dbReference>
<dbReference type="Gene3D" id="1.20.120.330">
    <property type="entry name" value="Nucleotidyltransferases domain 2"/>
    <property type="match status" value="1"/>
</dbReference>
<dbReference type="Proteomes" id="UP000002216">
    <property type="component" value="Chromosome"/>
</dbReference>
<sequence length="137" mass="15339">MHLLHARHALKSMEAHLPLDGQKLANLDLESIQDVDQLVLRYSKLQDSMGSKLFPALLKVLMEPLEDSPMMDKLNKLEKLGVLPSVQRWQELREIRNKFAHDYPEGDEMKAVVLNAACAGVEELAEVLDRVGKAGGV</sequence>
<dbReference type="EMBL" id="CP001629">
    <property type="protein sequence ID" value="ACU91346.1"/>
    <property type="molecule type" value="Genomic_DNA"/>
</dbReference>
<dbReference type="eggNOG" id="ENOG5032Z4K">
    <property type="taxonomic scope" value="Bacteria"/>
</dbReference>
<dbReference type="HOGENOM" id="CLU_132694_0_0_7"/>
<name>C7LP30_DESBD</name>
<organism evidence="1 2">
    <name type="scientific">Desulfomicrobium baculatum (strain DSM 4028 / VKM B-1378 / X)</name>
    <name type="common">Desulfovibrio baculatus</name>
    <dbReference type="NCBI Taxonomy" id="525897"/>
    <lineage>
        <taxon>Bacteria</taxon>
        <taxon>Pseudomonadati</taxon>
        <taxon>Thermodesulfobacteriota</taxon>
        <taxon>Desulfovibrionia</taxon>
        <taxon>Desulfovibrionales</taxon>
        <taxon>Desulfomicrobiaceae</taxon>
        <taxon>Desulfomicrobium</taxon>
    </lineage>
</organism>
<dbReference type="OrthoDB" id="13547at2"/>
<gene>
    <name evidence="1" type="ordered locus">Dbac_3272</name>
</gene>
<evidence type="ECO:0000313" key="2">
    <source>
        <dbReference type="Proteomes" id="UP000002216"/>
    </source>
</evidence>
<evidence type="ECO:0000313" key="1">
    <source>
        <dbReference type="EMBL" id="ACU91346.1"/>
    </source>
</evidence>